<keyword evidence="8 10" id="KW-1133">Transmembrane helix</keyword>
<dbReference type="Proteomes" id="UP000594262">
    <property type="component" value="Unplaced"/>
</dbReference>
<keyword evidence="4 10" id="KW-0812">Transmembrane</keyword>
<evidence type="ECO:0000259" key="11">
    <source>
        <dbReference type="Pfam" id="PF07819"/>
    </source>
</evidence>
<evidence type="ECO:0000256" key="9">
    <source>
        <dbReference type="ARBA" id="ARBA00023136"/>
    </source>
</evidence>
<keyword evidence="5 10" id="KW-0378">Hydrolase</keyword>
<dbReference type="PANTHER" id="PTHR15495:SF7">
    <property type="entry name" value="GPI INOSITOL-DEACYLASE"/>
    <property type="match status" value="1"/>
</dbReference>
<dbReference type="GO" id="GO:0006888">
    <property type="term" value="P:endoplasmic reticulum to Golgi vesicle-mediated transport"/>
    <property type="evidence" value="ECO:0007669"/>
    <property type="project" value="TreeGrafter"/>
</dbReference>
<keyword evidence="7 10" id="KW-0653">Protein transport</keyword>
<dbReference type="InterPro" id="IPR039529">
    <property type="entry name" value="PGAP1/BST1"/>
</dbReference>
<dbReference type="OrthoDB" id="5950160at2759"/>
<feature type="transmembrane region" description="Helical" evidence="10">
    <location>
        <begin position="708"/>
        <end position="726"/>
    </location>
</feature>
<comment type="function">
    <text evidence="10">Involved in inositol deacylation of GPI-anchored proteins which plays important roles in the quality control and ER-associated degradation of GPI-anchored proteins.</text>
</comment>
<dbReference type="Pfam" id="PF07819">
    <property type="entry name" value="PGAP1"/>
    <property type="match status" value="1"/>
</dbReference>
<reference evidence="12" key="1">
    <citation type="submission" date="2021-01" db="UniProtKB">
        <authorList>
            <consortium name="EnsemblMetazoa"/>
        </authorList>
    </citation>
    <scope>IDENTIFICATION</scope>
</reference>
<dbReference type="EnsemblMetazoa" id="CLYHEMT010010.1">
    <property type="protein sequence ID" value="CLYHEMP010010.1"/>
    <property type="gene ID" value="CLYHEMG010010"/>
</dbReference>
<keyword evidence="13" id="KW-1185">Reference proteome</keyword>
<protein>
    <recommendedName>
        <fullName evidence="10">GPI inositol-deacylase</fullName>
        <ecNumber evidence="10">3.1.-.-</ecNumber>
    </recommendedName>
</protein>
<evidence type="ECO:0000256" key="10">
    <source>
        <dbReference type="RuleBase" id="RU365011"/>
    </source>
</evidence>
<comment type="subcellular location">
    <subcellularLocation>
        <location evidence="1">Endoplasmic reticulum membrane</location>
        <topology evidence="1">Multi-pass membrane protein</topology>
    </subcellularLocation>
</comment>
<dbReference type="PANTHER" id="PTHR15495">
    <property type="entry name" value="NEGATIVE REGULATOR OF VESICLE FORMATION-RELATED"/>
    <property type="match status" value="1"/>
</dbReference>
<dbReference type="RefSeq" id="XP_066935487.1">
    <property type="nucleotide sequence ID" value="XM_067079386.1"/>
</dbReference>
<evidence type="ECO:0000313" key="12">
    <source>
        <dbReference type="EnsemblMetazoa" id="CLYHEMP010010.1"/>
    </source>
</evidence>
<dbReference type="EC" id="3.1.-.-" evidence="10"/>
<evidence type="ECO:0000256" key="5">
    <source>
        <dbReference type="ARBA" id="ARBA00022801"/>
    </source>
</evidence>
<evidence type="ECO:0000256" key="8">
    <source>
        <dbReference type="ARBA" id="ARBA00022989"/>
    </source>
</evidence>
<dbReference type="GO" id="GO:0006505">
    <property type="term" value="P:GPI anchor metabolic process"/>
    <property type="evidence" value="ECO:0007669"/>
    <property type="project" value="TreeGrafter"/>
</dbReference>
<feature type="domain" description="GPI inositol-deacylase PGAP1-like alpha/beta" evidence="11">
    <location>
        <begin position="82"/>
        <end position="299"/>
    </location>
</feature>
<evidence type="ECO:0000256" key="3">
    <source>
        <dbReference type="ARBA" id="ARBA00022448"/>
    </source>
</evidence>
<dbReference type="InterPro" id="IPR012908">
    <property type="entry name" value="PGAP1-ab_dom-like"/>
</dbReference>
<sequence>MKRIWGSAVLVIVFGIFIISIKDILLNVEENGCTMTWMYEYPKYIPVPMGVEIKNKFPKYNLFVYGEGAYAQHLFGMRDNIQLDGVPALFVHGNSGRYKQVRSPGSVSLSKSERKAYHFNYFSVDYEEEFSALFGEYLHKQTLFLSHVIDRVFECYQRTANKPTSLILIGHSMGGMVIRGLFTLPHFDHNQINTVITLATPHLEPPINLDPRINEFYDKVNRYWIEHQNKVENLTFLSLGGGFRDYLVRSDLCLYKRSSPNHITTLTTSLPRIWLSNDHQCIVWCNQLVRALTRTFFNMIDPKSKQITNNHKKRTKILLQTLFYEKQKHLRITLDFNECSPIDYINNKITLIRKRDCVKVNISESGQIVDVWYHSNKIDSSLIRCDPNQKCKTLNFATQLPDDSQFISIKTEAKNQYYLNPQYGDLHFSIGKILDIVNRIQLPLLNGLDTDVSLPTSSFYHEINLHGYSATWQCFKVEILGAKKKIIDSPIIKIENPESSEINVKSFSNNELHKLDLKFFTVPTDGTLKMYIWSRKEFATVRIKLTIDWESSLGQLTRFQTRSIARYTLVLYTFQKCSQKSSVQSFAVLFAFAKTGLFILEHHLDGIGVLHYFYQIVFPEMYSFVVSMSTVFLLDIIGQILWKVVRGMTFRYISITNSRALKLIWCLIIVLISSTIYYSFGSVFVLIPCFIAHLITECVQQSNKRSDLLAFLPTTLAISIVPYIVTVKDVLLGFPIQSIRLGNIDPIALGYVLYMISFSTGFQFTLAPPKMVTYVLPFIFAPFMCKELVNFYNVGYLALICMAIKRCSFHSEEK</sequence>
<evidence type="ECO:0000256" key="6">
    <source>
        <dbReference type="ARBA" id="ARBA00022824"/>
    </source>
</evidence>
<dbReference type="SUPFAM" id="SSF53474">
    <property type="entry name" value="alpha/beta-Hydrolases"/>
    <property type="match status" value="1"/>
</dbReference>
<dbReference type="Gene3D" id="3.40.50.1820">
    <property type="entry name" value="alpha/beta hydrolase"/>
    <property type="match status" value="1"/>
</dbReference>
<evidence type="ECO:0000313" key="13">
    <source>
        <dbReference type="Proteomes" id="UP000594262"/>
    </source>
</evidence>
<keyword evidence="6 10" id="KW-0256">Endoplasmic reticulum</keyword>
<feature type="transmembrane region" description="Helical" evidence="10">
    <location>
        <begin position="778"/>
        <end position="804"/>
    </location>
</feature>
<keyword evidence="3 10" id="KW-0813">Transport</keyword>
<name>A0A7M5WSF4_9CNID</name>
<dbReference type="AlphaFoldDB" id="A0A7M5WSF4"/>
<accession>A0A7M5WSF4</accession>
<keyword evidence="9 10" id="KW-0472">Membrane</keyword>
<evidence type="ECO:0000256" key="2">
    <source>
        <dbReference type="ARBA" id="ARBA00006931"/>
    </source>
</evidence>
<dbReference type="GO" id="GO:0005789">
    <property type="term" value="C:endoplasmic reticulum membrane"/>
    <property type="evidence" value="ECO:0007669"/>
    <property type="project" value="UniProtKB-SubCell"/>
</dbReference>
<dbReference type="GeneID" id="136823214"/>
<dbReference type="InterPro" id="IPR029058">
    <property type="entry name" value="AB_hydrolase_fold"/>
</dbReference>
<feature type="transmembrane region" description="Helical" evidence="10">
    <location>
        <begin position="621"/>
        <end position="642"/>
    </location>
</feature>
<comment type="similarity">
    <text evidence="2 10">Belongs to the GPI inositol-deacylase family.</text>
</comment>
<dbReference type="GO" id="GO:0050185">
    <property type="term" value="F:phosphatidylinositol deacylase activity"/>
    <property type="evidence" value="ECO:0007669"/>
    <property type="project" value="TreeGrafter"/>
</dbReference>
<dbReference type="GO" id="GO:0015031">
    <property type="term" value="P:protein transport"/>
    <property type="evidence" value="ECO:0007669"/>
    <property type="project" value="UniProtKB-KW"/>
</dbReference>
<feature type="transmembrane region" description="Helical" evidence="10">
    <location>
        <begin position="7"/>
        <end position="26"/>
    </location>
</feature>
<evidence type="ECO:0000256" key="4">
    <source>
        <dbReference type="ARBA" id="ARBA00022692"/>
    </source>
</evidence>
<evidence type="ECO:0000256" key="7">
    <source>
        <dbReference type="ARBA" id="ARBA00022927"/>
    </source>
</evidence>
<organism evidence="12 13">
    <name type="scientific">Clytia hemisphaerica</name>
    <dbReference type="NCBI Taxonomy" id="252671"/>
    <lineage>
        <taxon>Eukaryota</taxon>
        <taxon>Metazoa</taxon>
        <taxon>Cnidaria</taxon>
        <taxon>Hydrozoa</taxon>
        <taxon>Hydroidolina</taxon>
        <taxon>Leptothecata</taxon>
        <taxon>Obeliida</taxon>
        <taxon>Clytiidae</taxon>
        <taxon>Clytia</taxon>
    </lineage>
</organism>
<evidence type="ECO:0000256" key="1">
    <source>
        <dbReference type="ARBA" id="ARBA00004477"/>
    </source>
</evidence>
<feature type="transmembrane region" description="Helical" evidence="10">
    <location>
        <begin position="663"/>
        <end position="696"/>
    </location>
</feature>
<proteinExistence type="inferred from homology"/>
<feature type="transmembrane region" description="Helical" evidence="10">
    <location>
        <begin position="747"/>
        <end position="766"/>
    </location>
</feature>